<dbReference type="CDD" id="cd00117">
    <property type="entry name" value="TFP"/>
    <property type="match status" value="1"/>
</dbReference>
<accession>A0A8B9K720</accession>
<organism evidence="4 5">
    <name type="scientific">Astyanax mexicanus</name>
    <name type="common">Blind cave fish</name>
    <name type="synonym">Astyanax fasciatus mexicanus</name>
    <dbReference type="NCBI Taxonomy" id="7994"/>
    <lineage>
        <taxon>Eukaryota</taxon>
        <taxon>Metazoa</taxon>
        <taxon>Chordata</taxon>
        <taxon>Craniata</taxon>
        <taxon>Vertebrata</taxon>
        <taxon>Euteleostomi</taxon>
        <taxon>Actinopterygii</taxon>
        <taxon>Neopterygii</taxon>
        <taxon>Teleostei</taxon>
        <taxon>Ostariophysi</taxon>
        <taxon>Characiformes</taxon>
        <taxon>Characoidei</taxon>
        <taxon>Acestrorhamphidae</taxon>
        <taxon>Acestrorhamphinae</taxon>
        <taxon>Astyanax</taxon>
    </lineage>
</organism>
<dbReference type="PANTHER" id="PTHR20914:SF9">
    <property type="entry name" value="COILED, ISOFORM A"/>
    <property type="match status" value="1"/>
</dbReference>
<dbReference type="PANTHER" id="PTHR20914">
    <property type="entry name" value="LY6/PLAUR DOMAIN-CONTAINING PROTEIN 8"/>
    <property type="match status" value="1"/>
</dbReference>
<dbReference type="SMART" id="SM00134">
    <property type="entry name" value="LU"/>
    <property type="match status" value="2"/>
</dbReference>
<proteinExistence type="predicted"/>
<dbReference type="InterPro" id="IPR050918">
    <property type="entry name" value="CNF-like_PLA2_Inhibitor"/>
</dbReference>
<name>A0A8B9K720_ASTMX</name>
<evidence type="ECO:0000256" key="1">
    <source>
        <dbReference type="ARBA" id="ARBA00004613"/>
    </source>
</evidence>
<dbReference type="InterPro" id="IPR016054">
    <property type="entry name" value="LY6_UPA_recep-like"/>
</dbReference>
<dbReference type="Gene3D" id="2.10.60.10">
    <property type="entry name" value="CD59"/>
    <property type="match status" value="2"/>
</dbReference>
<reference evidence="4" key="1">
    <citation type="submission" date="2025-08" db="UniProtKB">
        <authorList>
            <consortium name="Ensembl"/>
        </authorList>
    </citation>
    <scope>IDENTIFICATION</scope>
</reference>
<dbReference type="SUPFAM" id="SSF57302">
    <property type="entry name" value="Snake toxin-like"/>
    <property type="match status" value="2"/>
</dbReference>
<dbReference type="Proteomes" id="UP000694621">
    <property type="component" value="Unplaced"/>
</dbReference>
<comment type="subcellular location">
    <subcellularLocation>
        <location evidence="1">Secreted</location>
    </subcellularLocation>
</comment>
<feature type="domain" description="UPAR/Ly6" evidence="3">
    <location>
        <begin position="63"/>
        <end position="148"/>
    </location>
</feature>
<dbReference type="Pfam" id="PF00021">
    <property type="entry name" value="UPAR_LY6"/>
    <property type="match status" value="2"/>
</dbReference>
<protein>
    <recommendedName>
        <fullName evidence="3">UPAR/Ly6 domain-containing protein</fullName>
    </recommendedName>
</protein>
<dbReference type="InterPro" id="IPR045860">
    <property type="entry name" value="Snake_toxin-like_sf"/>
</dbReference>
<evidence type="ECO:0000259" key="3">
    <source>
        <dbReference type="SMART" id="SM00134"/>
    </source>
</evidence>
<evidence type="ECO:0000256" key="2">
    <source>
        <dbReference type="ARBA" id="ARBA00022525"/>
    </source>
</evidence>
<dbReference type="Ensembl" id="ENSAMXT00005033757.1">
    <property type="protein sequence ID" value="ENSAMXP00005030846.1"/>
    <property type="gene ID" value="ENSAMXG00005015116.1"/>
</dbReference>
<evidence type="ECO:0000313" key="4">
    <source>
        <dbReference type="Ensembl" id="ENSAMXP00005030846.1"/>
    </source>
</evidence>
<sequence>GIYFSLLSAKDLCQYCYIHTFSEQPVLILCFYILLYEDEFFFVLCFFIFFSVSDSHCPPAPGLKCYECTSGLSGTCTKKERHCPDQCVSVNTATYFAGVKQEVVRKGCAANAGQCITGSLNLGVVRTTVNSRCCSTDLCNSQSVPALTKKSLNGRKCYTCVDDICTGSVSCEGDEDHCISGTADAGGVRMTVKGCASRSYCVSPASSILADGISGGVSCCNSDLCNGAEGVNLSLLLLLGPLLSSILLH</sequence>
<evidence type="ECO:0000313" key="5">
    <source>
        <dbReference type="Proteomes" id="UP000694621"/>
    </source>
</evidence>
<feature type="domain" description="UPAR/Ly6" evidence="3">
    <location>
        <begin position="155"/>
        <end position="238"/>
    </location>
</feature>
<dbReference type="GO" id="GO:0005576">
    <property type="term" value="C:extracellular region"/>
    <property type="evidence" value="ECO:0007669"/>
    <property type="project" value="UniProtKB-SubCell"/>
</dbReference>
<dbReference type="AlphaFoldDB" id="A0A8B9K720"/>
<keyword evidence="2" id="KW-0964">Secreted</keyword>